<reference evidence="2 3" key="1">
    <citation type="journal article" date="2017" name="Nat. Commun.">
        <title>Genome assembly with in vitro proximity ligation data and whole-genome triplication in lettuce.</title>
        <authorList>
            <person name="Reyes-Chin-Wo S."/>
            <person name="Wang Z."/>
            <person name="Yang X."/>
            <person name="Kozik A."/>
            <person name="Arikit S."/>
            <person name="Song C."/>
            <person name="Xia L."/>
            <person name="Froenicke L."/>
            <person name="Lavelle D.O."/>
            <person name="Truco M.J."/>
            <person name="Xia R."/>
            <person name="Zhu S."/>
            <person name="Xu C."/>
            <person name="Xu H."/>
            <person name="Xu X."/>
            <person name="Cox K."/>
            <person name="Korf I."/>
            <person name="Meyers B.C."/>
            <person name="Michelmore R.W."/>
        </authorList>
    </citation>
    <scope>NUCLEOTIDE SEQUENCE [LARGE SCALE GENOMIC DNA]</scope>
    <source>
        <strain evidence="3">cv. Salinas</strain>
        <tissue evidence="2">Seedlings</tissue>
    </source>
</reference>
<accession>A0A9R1WC80</accession>
<evidence type="ECO:0000313" key="2">
    <source>
        <dbReference type="EMBL" id="KAJ0219780.1"/>
    </source>
</evidence>
<evidence type="ECO:0000313" key="3">
    <source>
        <dbReference type="Proteomes" id="UP000235145"/>
    </source>
</evidence>
<gene>
    <name evidence="2" type="ORF">LSAT_V11C200069600</name>
</gene>
<sequence length="170" mass="18777">MGDPLGSPRAVWPKADNIVIRARGGCYKCREGSRSHKNSAVKRARAGVVPGWVTPWEVLVPSGPKRTILSSTRMGGSPCAEWPKADNIVIRARGGCYTNLDRIPTACALLKRGIQLDSPICTYCGTAKEDASHVILRCPMAMQVWDWVFRWCDIPNVQFASMEELLKFSS</sequence>
<organism evidence="2 3">
    <name type="scientific">Lactuca sativa</name>
    <name type="common">Garden lettuce</name>
    <dbReference type="NCBI Taxonomy" id="4236"/>
    <lineage>
        <taxon>Eukaryota</taxon>
        <taxon>Viridiplantae</taxon>
        <taxon>Streptophyta</taxon>
        <taxon>Embryophyta</taxon>
        <taxon>Tracheophyta</taxon>
        <taxon>Spermatophyta</taxon>
        <taxon>Magnoliopsida</taxon>
        <taxon>eudicotyledons</taxon>
        <taxon>Gunneridae</taxon>
        <taxon>Pentapetalae</taxon>
        <taxon>asterids</taxon>
        <taxon>campanulids</taxon>
        <taxon>Asterales</taxon>
        <taxon>Asteraceae</taxon>
        <taxon>Cichorioideae</taxon>
        <taxon>Cichorieae</taxon>
        <taxon>Lactucinae</taxon>
        <taxon>Lactuca</taxon>
    </lineage>
</organism>
<evidence type="ECO:0000259" key="1">
    <source>
        <dbReference type="Pfam" id="PF13966"/>
    </source>
</evidence>
<dbReference type="InterPro" id="IPR026960">
    <property type="entry name" value="RVT-Znf"/>
</dbReference>
<dbReference type="EMBL" id="NBSK02000002">
    <property type="protein sequence ID" value="KAJ0219780.1"/>
    <property type="molecule type" value="Genomic_DNA"/>
</dbReference>
<keyword evidence="3" id="KW-1185">Reference proteome</keyword>
<protein>
    <recommendedName>
        <fullName evidence="1">Reverse transcriptase zinc-binding domain-containing protein</fullName>
    </recommendedName>
</protein>
<name>A0A9R1WC80_LACSA</name>
<proteinExistence type="predicted"/>
<feature type="domain" description="Reverse transcriptase zinc-binding" evidence="1">
    <location>
        <begin position="101"/>
        <end position="145"/>
    </location>
</feature>
<dbReference type="Proteomes" id="UP000235145">
    <property type="component" value="Unassembled WGS sequence"/>
</dbReference>
<dbReference type="AlphaFoldDB" id="A0A9R1WC80"/>
<dbReference type="Pfam" id="PF13966">
    <property type="entry name" value="zf-RVT"/>
    <property type="match status" value="1"/>
</dbReference>
<comment type="caution">
    <text evidence="2">The sequence shown here is derived from an EMBL/GenBank/DDBJ whole genome shotgun (WGS) entry which is preliminary data.</text>
</comment>